<dbReference type="AlphaFoldDB" id="A0A0P1AXV6"/>
<evidence type="ECO:0000256" key="5">
    <source>
        <dbReference type="ARBA" id="ARBA00023163"/>
    </source>
</evidence>
<evidence type="ECO:0000259" key="7">
    <source>
        <dbReference type="PROSITE" id="PS51519"/>
    </source>
</evidence>
<evidence type="ECO:0000256" key="1">
    <source>
        <dbReference type="ARBA" id="ARBA00004049"/>
    </source>
</evidence>
<sequence length="236" mass="27005">MTTTSFVRSGIHAVQLLISIDWHARDRQTSISRHRVAQRTDFLSSEGLIFGVELTFTHLLESCTLHCYDVDSKRRHTSQDYKMASTSADFDLSELQKYYHLPLREAARRLGSCEAVVKRVCRRKQIQRWPYRQVSSKLIKIQHLCKYMAHVSDTEQKSRIQQKIKQLTQEYLELVGGQVPSELQLTPAEVPTLPPPSYKGTSPIDPARLSAYSLRFILSDCTVLETDTGLQYSTTA</sequence>
<dbReference type="GO" id="GO:0003677">
    <property type="term" value="F:DNA binding"/>
    <property type="evidence" value="ECO:0007669"/>
    <property type="project" value="UniProtKB-KW"/>
</dbReference>
<keyword evidence="5" id="KW-0804">Transcription</keyword>
<evidence type="ECO:0000256" key="3">
    <source>
        <dbReference type="ARBA" id="ARBA00023054"/>
    </source>
</evidence>
<protein>
    <submittedName>
        <fullName evidence="8">RWP-RK domain</fullName>
    </submittedName>
</protein>
<evidence type="ECO:0000256" key="6">
    <source>
        <dbReference type="ARBA" id="ARBA00023242"/>
    </source>
</evidence>
<keyword evidence="4" id="KW-0238">DNA-binding</keyword>
<feature type="domain" description="RWP-RK" evidence="7">
    <location>
        <begin position="73"/>
        <end position="157"/>
    </location>
</feature>
<dbReference type="GeneID" id="36397969"/>
<dbReference type="EMBL" id="CCYD01002047">
    <property type="protein sequence ID" value="CEG46514.1"/>
    <property type="molecule type" value="Genomic_DNA"/>
</dbReference>
<name>A0A0P1AXV6_PLAHL</name>
<keyword evidence="3" id="KW-0175">Coiled coil</keyword>
<keyword evidence="2" id="KW-0805">Transcription regulation</keyword>
<dbReference type="InterPro" id="IPR003035">
    <property type="entry name" value="RWP-RK_dom"/>
</dbReference>
<dbReference type="OMA" id="ISIDWHA"/>
<organism evidence="8 9">
    <name type="scientific">Plasmopara halstedii</name>
    <name type="common">Downy mildew of sunflower</name>
    <dbReference type="NCBI Taxonomy" id="4781"/>
    <lineage>
        <taxon>Eukaryota</taxon>
        <taxon>Sar</taxon>
        <taxon>Stramenopiles</taxon>
        <taxon>Oomycota</taxon>
        <taxon>Peronosporomycetes</taxon>
        <taxon>Peronosporales</taxon>
        <taxon>Peronosporaceae</taxon>
        <taxon>Plasmopara</taxon>
    </lineage>
</organism>
<evidence type="ECO:0000256" key="4">
    <source>
        <dbReference type="ARBA" id="ARBA00023125"/>
    </source>
</evidence>
<dbReference type="PROSITE" id="PS51519">
    <property type="entry name" value="RWP_RK"/>
    <property type="match status" value="1"/>
</dbReference>
<dbReference type="PANTHER" id="PTHR46373">
    <property type="entry name" value="PROTEIN RKD4"/>
    <property type="match status" value="1"/>
</dbReference>
<accession>A0A0P1AXV6</accession>
<dbReference type="InterPro" id="IPR044607">
    <property type="entry name" value="RKD-like"/>
</dbReference>
<comment type="function">
    <text evidence="1">Putative transcription factor.</text>
</comment>
<dbReference type="Proteomes" id="UP000054928">
    <property type="component" value="Unassembled WGS sequence"/>
</dbReference>
<evidence type="ECO:0000313" key="8">
    <source>
        <dbReference type="EMBL" id="CEG46514.1"/>
    </source>
</evidence>
<evidence type="ECO:0000313" key="9">
    <source>
        <dbReference type="Proteomes" id="UP000054928"/>
    </source>
</evidence>
<evidence type="ECO:0000256" key="2">
    <source>
        <dbReference type="ARBA" id="ARBA00023015"/>
    </source>
</evidence>
<keyword evidence="6" id="KW-0539">Nucleus</keyword>
<proteinExistence type="predicted"/>
<keyword evidence="9" id="KW-1185">Reference proteome</keyword>
<dbReference type="OrthoDB" id="6270329at2759"/>
<dbReference type="PANTHER" id="PTHR46373:SF2">
    <property type="entry name" value="RWP-RK DOMAIN-CONTAINING PROTEIN"/>
    <property type="match status" value="1"/>
</dbReference>
<dbReference type="Pfam" id="PF02042">
    <property type="entry name" value="RWP-RK"/>
    <property type="match status" value="1"/>
</dbReference>
<dbReference type="RefSeq" id="XP_024582883.1">
    <property type="nucleotide sequence ID" value="XM_024717378.1"/>
</dbReference>
<reference evidence="9" key="1">
    <citation type="submission" date="2014-09" db="EMBL/GenBank/DDBJ databases">
        <authorList>
            <person name="Sharma Rahul"/>
            <person name="Thines Marco"/>
        </authorList>
    </citation>
    <scope>NUCLEOTIDE SEQUENCE [LARGE SCALE GENOMIC DNA]</scope>
</reference>
<dbReference type="GO" id="GO:0003700">
    <property type="term" value="F:DNA-binding transcription factor activity"/>
    <property type="evidence" value="ECO:0007669"/>
    <property type="project" value="InterPro"/>
</dbReference>